<proteinExistence type="predicted"/>
<dbReference type="AlphaFoldDB" id="A0A8H3XA90"/>
<accession>A0A8H3XA90</accession>
<protein>
    <submittedName>
        <fullName evidence="1">Uncharacterized protein</fullName>
    </submittedName>
</protein>
<gene>
    <name evidence="1" type="ORF">F8M41_004909</name>
</gene>
<dbReference type="Proteomes" id="UP000439903">
    <property type="component" value="Unassembled WGS sequence"/>
</dbReference>
<name>A0A8H3XA90_GIGMA</name>
<dbReference type="EMBL" id="WTPW01001457">
    <property type="protein sequence ID" value="KAF0434217.1"/>
    <property type="molecule type" value="Genomic_DNA"/>
</dbReference>
<dbReference type="OrthoDB" id="10535872at2759"/>
<comment type="caution">
    <text evidence="1">The sequence shown here is derived from an EMBL/GenBank/DDBJ whole genome shotgun (WGS) entry which is preliminary data.</text>
</comment>
<reference evidence="1 2" key="1">
    <citation type="journal article" date="2019" name="Environ. Microbiol.">
        <title>At the nexus of three kingdoms: the genome of the mycorrhizal fungus Gigaspora margarita provides insights into plant, endobacterial and fungal interactions.</title>
        <authorList>
            <person name="Venice F."/>
            <person name="Ghignone S."/>
            <person name="Salvioli di Fossalunga A."/>
            <person name="Amselem J."/>
            <person name="Novero M."/>
            <person name="Xianan X."/>
            <person name="Sedzielewska Toro K."/>
            <person name="Morin E."/>
            <person name="Lipzen A."/>
            <person name="Grigoriev I.V."/>
            <person name="Henrissat B."/>
            <person name="Martin F.M."/>
            <person name="Bonfante P."/>
        </authorList>
    </citation>
    <scope>NUCLEOTIDE SEQUENCE [LARGE SCALE GENOMIC DNA]</scope>
    <source>
        <strain evidence="1 2">BEG34</strain>
    </source>
</reference>
<keyword evidence="2" id="KW-1185">Reference proteome</keyword>
<evidence type="ECO:0000313" key="1">
    <source>
        <dbReference type="EMBL" id="KAF0434217.1"/>
    </source>
</evidence>
<organism evidence="1 2">
    <name type="scientific">Gigaspora margarita</name>
    <dbReference type="NCBI Taxonomy" id="4874"/>
    <lineage>
        <taxon>Eukaryota</taxon>
        <taxon>Fungi</taxon>
        <taxon>Fungi incertae sedis</taxon>
        <taxon>Mucoromycota</taxon>
        <taxon>Glomeromycotina</taxon>
        <taxon>Glomeromycetes</taxon>
        <taxon>Diversisporales</taxon>
        <taxon>Gigasporaceae</taxon>
        <taxon>Gigaspora</taxon>
    </lineage>
</organism>
<sequence length="97" mass="10782">MTKIPEVQATQVLTTQIHIAQAIEVSTVQVTEFSIAQATEISIAQATEVPIAIQVLPQVQNSNKVRTSRLLKLKPHTQTHLYSFVLVSFKPLYSLIL</sequence>
<evidence type="ECO:0000313" key="2">
    <source>
        <dbReference type="Proteomes" id="UP000439903"/>
    </source>
</evidence>